<gene>
    <name evidence="5" type="ORF">pdam_00019003</name>
</gene>
<comment type="similarity">
    <text evidence="1">Belongs to the THUMPD1 family.</text>
</comment>
<organism evidence="5 6">
    <name type="scientific">Pocillopora damicornis</name>
    <name type="common">Cauliflower coral</name>
    <name type="synonym">Millepora damicornis</name>
    <dbReference type="NCBI Taxonomy" id="46731"/>
    <lineage>
        <taxon>Eukaryota</taxon>
        <taxon>Metazoa</taxon>
        <taxon>Cnidaria</taxon>
        <taxon>Anthozoa</taxon>
        <taxon>Hexacorallia</taxon>
        <taxon>Scleractinia</taxon>
        <taxon>Astrocoeniina</taxon>
        <taxon>Pocilloporidae</taxon>
        <taxon>Pocillopora</taxon>
    </lineage>
</organism>
<accession>A0A3M6U1U9</accession>
<evidence type="ECO:0000256" key="2">
    <source>
        <dbReference type="PROSITE-ProRule" id="PRU00529"/>
    </source>
</evidence>
<protein>
    <recommendedName>
        <fullName evidence="4">THUMP domain-containing protein</fullName>
    </recommendedName>
</protein>
<dbReference type="FunFam" id="3.30.2300.10:FF:000001">
    <property type="entry name" value="THUMP domain-containing protein 1"/>
    <property type="match status" value="1"/>
</dbReference>
<sequence>MADGNTSLKRKHSKAFYVGNKKKKRGQELLAPGMKGVLVTCNERENLCVREAYNVLNEYADKLYGPERSLQDNDSVNESDSEDIEDALAKEVKQLQETKTEKRFQAVLTGAVNVIFIKTNLPDSKDPTDLVHTVLNDMLEKGCKKTRYCQRFLPISGSCHANKEEMKKLAEQLFQSSFFAEDVKPSTFSVMYKSRNNSSIHRDDTISALASIVMNAGKGHTVNLNNPDLAICVEIMKNVCCMSVVKDFMKLRKYNIHEVNEKIFQSQRTDNEDSEKVKSKNQTIMKSGDNDADSGVQRDGNNADSDMNRDGNNADSTTVDDATSENPDT</sequence>
<dbReference type="InterPro" id="IPR040183">
    <property type="entry name" value="THUMPD1-like"/>
</dbReference>
<evidence type="ECO:0000313" key="6">
    <source>
        <dbReference type="Proteomes" id="UP000275408"/>
    </source>
</evidence>
<feature type="compositionally biased region" description="Polar residues" evidence="3">
    <location>
        <begin position="299"/>
        <end position="329"/>
    </location>
</feature>
<dbReference type="Proteomes" id="UP000275408">
    <property type="component" value="Unassembled WGS sequence"/>
</dbReference>
<dbReference type="Gene3D" id="3.30.2300.10">
    <property type="entry name" value="THUMP superfamily"/>
    <property type="match status" value="1"/>
</dbReference>
<feature type="domain" description="THUMP" evidence="4">
    <location>
        <begin position="137"/>
        <end position="246"/>
    </location>
</feature>
<keyword evidence="2" id="KW-0694">RNA-binding</keyword>
<feature type="region of interest" description="Disordered" evidence="3">
    <location>
        <begin position="266"/>
        <end position="329"/>
    </location>
</feature>
<name>A0A3M6U1U9_POCDA</name>
<feature type="compositionally biased region" description="Basic and acidic residues" evidence="3">
    <location>
        <begin position="269"/>
        <end position="278"/>
    </location>
</feature>
<dbReference type="OMA" id="KRFCDQA"/>
<dbReference type="PANTHER" id="PTHR13452:SF10">
    <property type="entry name" value="THUMP DOMAIN-CONTAINING PROTEIN 1"/>
    <property type="match status" value="1"/>
</dbReference>
<proteinExistence type="inferred from homology"/>
<dbReference type="CDD" id="cd11717">
    <property type="entry name" value="THUMP_THUMPD1_like"/>
    <property type="match status" value="1"/>
</dbReference>
<keyword evidence="6" id="KW-1185">Reference proteome</keyword>
<reference evidence="5 6" key="1">
    <citation type="journal article" date="2018" name="Sci. Rep.">
        <title>Comparative analysis of the Pocillopora damicornis genome highlights role of immune system in coral evolution.</title>
        <authorList>
            <person name="Cunning R."/>
            <person name="Bay R.A."/>
            <person name="Gillette P."/>
            <person name="Baker A.C."/>
            <person name="Traylor-Knowles N."/>
        </authorList>
    </citation>
    <scope>NUCLEOTIDE SEQUENCE [LARGE SCALE GENOMIC DNA]</scope>
    <source>
        <strain evidence="5">RSMAS</strain>
        <tissue evidence="5">Whole animal</tissue>
    </source>
</reference>
<evidence type="ECO:0000256" key="3">
    <source>
        <dbReference type="SAM" id="MobiDB-lite"/>
    </source>
</evidence>
<dbReference type="PANTHER" id="PTHR13452">
    <property type="entry name" value="THUMP DOMAIN CONTAINING PROTEIN 1-RELATED"/>
    <property type="match status" value="1"/>
</dbReference>
<dbReference type="InterPro" id="IPR004114">
    <property type="entry name" value="THUMP_dom"/>
</dbReference>
<dbReference type="STRING" id="46731.A0A3M6U1U9"/>
<evidence type="ECO:0000313" key="5">
    <source>
        <dbReference type="EMBL" id="RMX47576.1"/>
    </source>
</evidence>
<dbReference type="GO" id="GO:0006400">
    <property type="term" value="P:tRNA modification"/>
    <property type="evidence" value="ECO:0007669"/>
    <property type="project" value="InterPro"/>
</dbReference>
<evidence type="ECO:0000259" key="4">
    <source>
        <dbReference type="PROSITE" id="PS51165"/>
    </source>
</evidence>
<dbReference type="PROSITE" id="PS51165">
    <property type="entry name" value="THUMP"/>
    <property type="match status" value="1"/>
</dbReference>
<comment type="caution">
    <text evidence="5">The sequence shown here is derived from an EMBL/GenBank/DDBJ whole genome shotgun (WGS) entry which is preliminary data.</text>
</comment>
<dbReference type="SMART" id="SM00981">
    <property type="entry name" value="THUMP"/>
    <property type="match status" value="1"/>
</dbReference>
<evidence type="ECO:0000256" key="1">
    <source>
        <dbReference type="ARBA" id="ARBA00060731"/>
    </source>
</evidence>
<dbReference type="OrthoDB" id="367221at2759"/>
<dbReference type="EMBL" id="RCHS01002410">
    <property type="protein sequence ID" value="RMX47576.1"/>
    <property type="molecule type" value="Genomic_DNA"/>
</dbReference>
<dbReference type="AlphaFoldDB" id="A0A3M6U1U9"/>
<dbReference type="GO" id="GO:0003723">
    <property type="term" value="F:RNA binding"/>
    <property type="evidence" value="ECO:0007669"/>
    <property type="project" value="UniProtKB-UniRule"/>
</dbReference>
<dbReference type="SUPFAM" id="SSF143437">
    <property type="entry name" value="THUMP domain-like"/>
    <property type="match status" value="1"/>
</dbReference>
<dbReference type="Pfam" id="PF02926">
    <property type="entry name" value="THUMP"/>
    <property type="match status" value="1"/>
</dbReference>